<dbReference type="Proteomes" id="UP001259340">
    <property type="component" value="Unassembled WGS sequence"/>
</dbReference>
<dbReference type="EMBL" id="JAPMLE010000001">
    <property type="protein sequence ID" value="MDR8525478.1"/>
    <property type="molecule type" value="Genomic_DNA"/>
</dbReference>
<gene>
    <name evidence="2" type="ORF">OS133_17830</name>
    <name evidence="3" type="ORF">OS134_16490</name>
</gene>
<name>A0AAW8NQW0_9GAMM</name>
<dbReference type="RefSeq" id="WP_310655621.1">
    <property type="nucleotide sequence ID" value="NZ_JAPMLA010000004.1"/>
</dbReference>
<keyword evidence="5" id="KW-1185">Reference proteome</keyword>
<keyword evidence="1" id="KW-0472">Membrane</keyword>
<evidence type="ECO:0008006" key="6">
    <source>
        <dbReference type="Google" id="ProtNLM"/>
    </source>
</evidence>
<reference evidence="2" key="2">
    <citation type="submission" date="2022-11" db="EMBL/GenBank/DDBJ databases">
        <title>Prophages regulate Shewanella fidelis motility and biofilm formation: implications for gut colonization dynamics in Ciona robusta.</title>
        <authorList>
            <person name="Natarajan O."/>
            <person name="Gibboney S.L."/>
            <person name="Young M.N."/>
            <person name="Lim S.J."/>
            <person name="Pluta N."/>
            <person name="Atkinson C.G.F."/>
            <person name="Leigh B.A."/>
            <person name="Liberti A."/>
            <person name="Kees E."/>
            <person name="Breitbart M."/>
            <person name="Gralnick J."/>
            <person name="Dishaw L.J."/>
        </authorList>
    </citation>
    <scope>NUCLEOTIDE SEQUENCE</scope>
    <source>
        <strain evidence="2">3313</strain>
    </source>
</reference>
<keyword evidence="1" id="KW-1133">Transmembrane helix</keyword>
<evidence type="ECO:0000256" key="1">
    <source>
        <dbReference type="SAM" id="Phobius"/>
    </source>
</evidence>
<evidence type="ECO:0000313" key="5">
    <source>
        <dbReference type="Proteomes" id="UP001271263"/>
    </source>
</evidence>
<feature type="transmembrane region" description="Helical" evidence="1">
    <location>
        <begin position="111"/>
        <end position="133"/>
    </location>
</feature>
<protein>
    <recommendedName>
        <fullName evidence="6">DUF2975 domain-containing protein</fullName>
    </recommendedName>
</protein>
<feature type="transmembrane region" description="Helical" evidence="1">
    <location>
        <begin position="73"/>
        <end position="91"/>
    </location>
</feature>
<dbReference type="EMBL" id="JAPMLD010000008">
    <property type="protein sequence ID" value="MDW4825668.1"/>
    <property type="molecule type" value="Genomic_DNA"/>
</dbReference>
<evidence type="ECO:0000313" key="3">
    <source>
        <dbReference type="EMBL" id="MDW4825668.1"/>
    </source>
</evidence>
<dbReference type="AlphaFoldDB" id="A0AAW8NQW0"/>
<sequence length="144" mass="16030">MTQQRFVGYSLAVLVYLTVLNFFNEYWHWVSIESFSVSLVAALLLLTLLKLSIKTEHKVAAFFKAKPGRAAKVYRGISTYIILVGSKFMILEAINLMFGEKVAFSGPFNGVVAFFAVVFTILITEFAVSKIYAGLSDTNKLQVA</sequence>
<evidence type="ECO:0000313" key="2">
    <source>
        <dbReference type="EMBL" id="MDR8525478.1"/>
    </source>
</evidence>
<accession>A0AAW8NQW0</accession>
<reference evidence="3 5" key="1">
    <citation type="journal article" date="2022" name="bioRxiv">
        <title>Prophages regulate Shewanella fidelis 3313 motility and biofilm formation: implications for gut colonization dynamics in Ciona robusta.</title>
        <authorList>
            <person name="Natarajan O."/>
            <person name="Gibboney S.L."/>
            <person name="Young M.N."/>
            <person name="Lim S.J."/>
            <person name="Pluta N."/>
            <person name="Atkinson C.G."/>
            <person name="Leigh B.A."/>
            <person name="Liberti A."/>
            <person name="Kees E.D."/>
            <person name="Breitbart M."/>
            <person name="Gralnick J.A."/>
            <person name="Dishaw L.J."/>
        </authorList>
    </citation>
    <scope>NUCLEOTIDE SEQUENCE [LARGE SCALE GENOMIC DNA]</scope>
    <source>
        <strain evidence="3 5">JG4066</strain>
    </source>
</reference>
<comment type="caution">
    <text evidence="2">The sequence shown here is derived from an EMBL/GenBank/DDBJ whole genome shotgun (WGS) entry which is preliminary data.</text>
</comment>
<dbReference type="Proteomes" id="UP001271263">
    <property type="component" value="Unassembled WGS sequence"/>
</dbReference>
<proteinExistence type="predicted"/>
<organism evidence="2 4">
    <name type="scientific">Shewanella fidelis</name>
    <dbReference type="NCBI Taxonomy" id="173509"/>
    <lineage>
        <taxon>Bacteria</taxon>
        <taxon>Pseudomonadati</taxon>
        <taxon>Pseudomonadota</taxon>
        <taxon>Gammaproteobacteria</taxon>
        <taxon>Alteromonadales</taxon>
        <taxon>Shewanellaceae</taxon>
        <taxon>Shewanella</taxon>
    </lineage>
</organism>
<feature type="transmembrane region" description="Helical" evidence="1">
    <location>
        <begin position="35"/>
        <end position="53"/>
    </location>
</feature>
<feature type="transmembrane region" description="Helical" evidence="1">
    <location>
        <begin position="7"/>
        <end position="23"/>
    </location>
</feature>
<evidence type="ECO:0000313" key="4">
    <source>
        <dbReference type="Proteomes" id="UP001259340"/>
    </source>
</evidence>
<keyword evidence="1" id="KW-0812">Transmembrane</keyword>